<proteinExistence type="predicted"/>
<dbReference type="AlphaFoldDB" id="A0A4Z2GHX8"/>
<accession>A0A4Z2GHX8</accession>
<protein>
    <submittedName>
        <fullName evidence="2">Uncharacterized protein</fullName>
    </submittedName>
</protein>
<feature type="compositionally biased region" description="Low complexity" evidence="1">
    <location>
        <begin position="42"/>
        <end position="51"/>
    </location>
</feature>
<reference evidence="2 3" key="1">
    <citation type="submission" date="2019-03" db="EMBL/GenBank/DDBJ databases">
        <title>First draft genome of Liparis tanakae, snailfish: a comprehensive survey of snailfish specific genes.</title>
        <authorList>
            <person name="Kim W."/>
            <person name="Song I."/>
            <person name="Jeong J.-H."/>
            <person name="Kim D."/>
            <person name="Kim S."/>
            <person name="Ryu S."/>
            <person name="Song J.Y."/>
            <person name="Lee S.K."/>
        </authorList>
    </citation>
    <scope>NUCLEOTIDE SEQUENCE [LARGE SCALE GENOMIC DNA]</scope>
    <source>
        <tissue evidence="2">Muscle</tissue>
    </source>
</reference>
<evidence type="ECO:0000313" key="2">
    <source>
        <dbReference type="EMBL" id="TNN53046.1"/>
    </source>
</evidence>
<gene>
    <name evidence="2" type="ORF">EYF80_036739</name>
</gene>
<feature type="region of interest" description="Disordered" evidence="1">
    <location>
        <begin position="15"/>
        <end position="87"/>
    </location>
</feature>
<evidence type="ECO:0000313" key="3">
    <source>
        <dbReference type="Proteomes" id="UP000314294"/>
    </source>
</evidence>
<name>A0A4Z2GHX8_9TELE</name>
<keyword evidence="3" id="KW-1185">Reference proteome</keyword>
<feature type="region of interest" description="Disordered" evidence="1">
    <location>
        <begin position="113"/>
        <end position="170"/>
    </location>
</feature>
<sequence length="170" mass="17806">MTSLPGYKFTIIAHHPQSPGWNTSCSPPLPRDENTPPERCQAAAAAPRAAAGFKTTTRPDIHRHGRKSPGSGADDRHSTAPRRFNEAANHSLLVHQAVRLELLPTQGALGLRDGDQQVSAGRGGGVPPLLQAEDAAGGAGSGWASALRTGDTPEVSADARLTGFHSNRDL</sequence>
<dbReference type="Proteomes" id="UP000314294">
    <property type="component" value="Unassembled WGS sequence"/>
</dbReference>
<organism evidence="2 3">
    <name type="scientific">Liparis tanakae</name>
    <name type="common">Tanaka's snailfish</name>
    <dbReference type="NCBI Taxonomy" id="230148"/>
    <lineage>
        <taxon>Eukaryota</taxon>
        <taxon>Metazoa</taxon>
        <taxon>Chordata</taxon>
        <taxon>Craniata</taxon>
        <taxon>Vertebrata</taxon>
        <taxon>Euteleostomi</taxon>
        <taxon>Actinopterygii</taxon>
        <taxon>Neopterygii</taxon>
        <taxon>Teleostei</taxon>
        <taxon>Neoteleostei</taxon>
        <taxon>Acanthomorphata</taxon>
        <taxon>Eupercaria</taxon>
        <taxon>Perciformes</taxon>
        <taxon>Cottioidei</taxon>
        <taxon>Cottales</taxon>
        <taxon>Liparidae</taxon>
        <taxon>Liparis</taxon>
    </lineage>
</organism>
<evidence type="ECO:0000256" key="1">
    <source>
        <dbReference type="SAM" id="MobiDB-lite"/>
    </source>
</evidence>
<dbReference type="EMBL" id="SRLO01000528">
    <property type="protein sequence ID" value="TNN53046.1"/>
    <property type="molecule type" value="Genomic_DNA"/>
</dbReference>
<comment type="caution">
    <text evidence="2">The sequence shown here is derived from an EMBL/GenBank/DDBJ whole genome shotgun (WGS) entry which is preliminary data.</text>
</comment>